<accession>A0A327RAW2</accession>
<organism evidence="2 3">
    <name type="scientific">Chitinophaga skermanii</name>
    <dbReference type="NCBI Taxonomy" id="331697"/>
    <lineage>
        <taxon>Bacteria</taxon>
        <taxon>Pseudomonadati</taxon>
        <taxon>Bacteroidota</taxon>
        <taxon>Chitinophagia</taxon>
        <taxon>Chitinophagales</taxon>
        <taxon>Chitinophagaceae</taxon>
        <taxon>Chitinophaga</taxon>
    </lineage>
</organism>
<name>A0A327RAW2_9BACT</name>
<gene>
    <name evidence="2" type="ORF">LX64_00674</name>
</gene>
<keyword evidence="3" id="KW-1185">Reference proteome</keyword>
<evidence type="ECO:0000256" key="1">
    <source>
        <dbReference type="SAM" id="SignalP"/>
    </source>
</evidence>
<dbReference type="EMBL" id="QLLL01000001">
    <property type="protein sequence ID" value="RAJ11067.1"/>
    <property type="molecule type" value="Genomic_DNA"/>
</dbReference>
<comment type="caution">
    <text evidence="2">The sequence shown here is derived from an EMBL/GenBank/DDBJ whole genome shotgun (WGS) entry which is preliminary data.</text>
</comment>
<reference evidence="2 3" key="1">
    <citation type="submission" date="2018-06" db="EMBL/GenBank/DDBJ databases">
        <title>Genomic Encyclopedia of Archaeal and Bacterial Type Strains, Phase II (KMG-II): from individual species to whole genera.</title>
        <authorList>
            <person name="Goeker M."/>
        </authorList>
    </citation>
    <scope>NUCLEOTIDE SEQUENCE [LARGE SCALE GENOMIC DNA]</scope>
    <source>
        <strain evidence="2 3">DSM 23857</strain>
    </source>
</reference>
<keyword evidence="1" id="KW-0732">Signal</keyword>
<feature type="chain" id="PRO_5016289407" evidence="1">
    <location>
        <begin position="21"/>
        <end position="221"/>
    </location>
</feature>
<sequence>MKKIISLVLIALFVSKALCAQMPKYQDIPQRTFKLPASPTQADYEKVATEFLDYADSLFDANDQLSNQTRTSLFVTTAYAYAILGHWQDVATSLRGAMKWTPKGFHPYKVNLDMMIFAHLKTAPVSNYYDAYLATFNELTKGFNDDYLDQLRKYSQFLFTDFQKICANAFENVRKANGKAFNVEQSALGNLMGGYVFGQLKGLLIESKATAINKNTPIPGI</sequence>
<dbReference type="RefSeq" id="WP_111596166.1">
    <property type="nucleotide sequence ID" value="NZ_QLLL01000001.1"/>
</dbReference>
<protein>
    <submittedName>
        <fullName evidence="2">Uncharacterized protein</fullName>
    </submittedName>
</protein>
<feature type="signal peptide" evidence="1">
    <location>
        <begin position="1"/>
        <end position="20"/>
    </location>
</feature>
<evidence type="ECO:0000313" key="2">
    <source>
        <dbReference type="EMBL" id="RAJ11067.1"/>
    </source>
</evidence>
<dbReference type="Proteomes" id="UP000249547">
    <property type="component" value="Unassembled WGS sequence"/>
</dbReference>
<proteinExistence type="predicted"/>
<evidence type="ECO:0000313" key="3">
    <source>
        <dbReference type="Proteomes" id="UP000249547"/>
    </source>
</evidence>
<dbReference type="AlphaFoldDB" id="A0A327RAW2"/>